<dbReference type="PANTHER" id="PTHR12844">
    <property type="entry name" value="CONNECTOR ENCHANCER OF KINASE SUPPRESSOR OF RAS"/>
    <property type="match status" value="1"/>
</dbReference>
<dbReference type="EMBL" id="JAMKFB020000005">
    <property type="protein sequence ID" value="KAL0194313.1"/>
    <property type="molecule type" value="Genomic_DNA"/>
</dbReference>
<accession>A0ABD0R8W2</accession>
<proteinExistence type="predicted"/>
<gene>
    <name evidence="2" type="ORF">M9458_012609</name>
</gene>
<comment type="caution">
    <text evidence="2">The sequence shown here is derived from an EMBL/GenBank/DDBJ whole genome shotgun (WGS) entry which is preliminary data.</text>
</comment>
<evidence type="ECO:0000259" key="1">
    <source>
        <dbReference type="PROSITE" id="PS50105"/>
    </source>
</evidence>
<feature type="non-terminal residue" evidence="2">
    <location>
        <position position="54"/>
    </location>
</feature>
<dbReference type="Gene3D" id="1.10.150.50">
    <property type="entry name" value="Transcription Factor, Ets-1"/>
    <property type="match status" value="1"/>
</dbReference>
<dbReference type="PANTHER" id="PTHR12844:SF12">
    <property type="entry name" value="CONNECTOR ENHANCER OF KINASE SUPPRESSOR OF RAS 2"/>
    <property type="match status" value="1"/>
</dbReference>
<dbReference type="InterPro" id="IPR001660">
    <property type="entry name" value="SAM"/>
</dbReference>
<dbReference type="SUPFAM" id="SSF47769">
    <property type="entry name" value="SAM/Pointed domain"/>
    <property type="match status" value="1"/>
</dbReference>
<dbReference type="PROSITE" id="PS50105">
    <property type="entry name" value="SAM_DOMAIN"/>
    <property type="match status" value="1"/>
</dbReference>
<sequence length="54" mass="6291">LDDCLLQYMRTFEREQITGEQLLHITHQELEELGVTRIGHQELILEAVDLLCAL</sequence>
<organism evidence="2 3">
    <name type="scientific">Cirrhinus mrigala</name>
    <name type="common">Mrigala</name>
    <dbReference type="NCBI Taxonomy" id="683832"/>
    <lineage>
        <taxon>Eukaryota</taxon>
        <taxon>Metazoa</taxon>
        <taxon>Chordata</taxon>
        <taxon>Craniata</taxon>
        <taxon>Vertebrata</taxon>
        <taxon>Euteleostomi</taxon>
        <taxon>Actinopterygii</taxon>
        <taxon>Neopterygii</taxon>
        <taxon>Teleostei</taxon>
        <taxon>Ostariophysi</taxon>
        <taxon>Cypriniformes</taxon>
        <taxon>Cyprinidae</taxon>
        <taxon>Labeoninae</taxon>
        <taxon>Labeonini</taxon>
        <taxon>Cirrhinus</taxon>
    </lineage>
</organism>
<dbReference type="Proteomes" id="UP001529510">
    <property type="component" value="Unassembled WGS sequence"/>
</dbReference>
<evidence type="ECO:0000313" key="2">
    <source>
        <dbReference type="EMBL" id="KAL0194313.1"/>
    </source>
</evidence>
<dbReference type="SMART" id="SM00454">
    <property type="entry name" value="SAM"/>
    <property type="match status" value="1"/>
</dbReference>
<evidence type="ECO:0000313" key="3">
    <source>
        <dbReference type="Proteomes" id="UP001529510"/>
    </source>
</evidence>
<keyword evidence="3" id="KW-1185">Reference proteome</keyword>
<dbReference type="Pfam" id="PF00536">
    <property type="entry name" value="SAM_1"/>
    <property type="match status" value="1"/>
</dbReference>
<feature type="domain" description="SAM" evidence="1">
    <location>
        <begin position="1"/>
        <end position="54"/>
    </location>
</feature>
<protein>
    <recommendedName>
        <fullName evidence="1">SAM domain-containing protein</fullName>
    </recommendedName>
</protein>
<feature type="non-terminal residue" evidence="2">
    <location>
        <position position="1"/>
    </location>
</feature>
<dbReference type="AlphaFoldDB" id="A0ABD0R8W2"/>
<dbReference type="InterPro" id="IPR051566">
    <property type="entry name" value="CNKSR"/>
</dbReference>
<dbReference type="InterPro" id="IPR013761">
    <property type="entry name" value="SAM/pointed_sf"/>
</dbReference>
<name>A0ABD0R8W2_CIRMR</name>
<reference evidence="2 3" key="1">
    <citation type="submission" date="2024-05" db="EMBL/GenBank/DDBJ databases">
        <title>Genome sequencing and assembly of Indian major carp, Cirrhinus mrigala (Hamilton, 1822).</title>
        <authorList>
            <person name="Mohindra V."/>
            <person name="Chowdhury L.M."/>
            <person name="Lal K."/>
            <person name="Jena J.K."/>
        </authorList>
    </citation>
    <scope>NUCLEOTIDE SEQUENCE [LARGE SCALE GENOMIC DNA]</scope>
    <source>
        <strain evidence="2">CM1030</strain>
        <tissue evidence="2">Blood</tissue>
    </source>
</reference>